<gene>
    <name evidence="3" type="ORF">PHYEVI_LOCUS9427</name>
</gene>
<keyword evidence="2" id="KW-0732">Signal</keyword>
<dbReference type="AlphaFoldDB" id="A0A9N9TTJ2"/>
<evidence type="ECO:0000256" key="2">
    <source>
        <dbReference type="SAM" id="SignalP"/>
    </source>
</evidence>
<evidence type="ECO:0000313" key="4">
    <source>
        <dbReference type="Proteomes" id="UP001153712"/>
    </source>
</evidence>
<keyword evidence="4" id="KW-1185">Reference proteome</keyword>
<dbReference type="Proteomes" id="UP001153712">
    <property type="component" value="Chromosome 6"/>
</dbReference>
<organism evidence="3 4">
    <name type="scientific">Phyllotreta striolata</name>
    <name type="common">Striped flea beetle</name>
    <name type="synonym">Crioceris striolata</name>
    <dbReference type="NCBI Taxonomy" id="444603"/>
    <lineage>
        <taxon>Eukaryota</taxon>
        <taxon>Metazoa</taxon>
        <taxon>Ecdysozoa</taxon>
        <taxon>Arthropoda</taxon>
        <taxon>Hexapoda</taxon>
        <taxon>Insecta</taxon>
        <taxon>Pterygota</taxon>
        <taxon>Neoptera</taxon>
        <taxon>Endopterygota</taxon>
        <taxon>Coleoptera</taxon>
        <taxon>Polyphaga</taxon>
        <taxon>Cucujiformia</taxon>
        <taxon>Chrysomeloidea</taxon>
        <taxon>Chrysomelidae</taxon>
        <taxon>Galerucinae</taxon>
        <taxon>Alticini</taxon>
        <taxon>Phyllotreta</taxon>
    </lineage>
</organism>
<dbReference type="EMBL" id="OU900099">
    <property type="protein sequence ID" value="CAG9863127.1"/>
    <property type="molecule type" value="Genomic_DNA"/>
</dbReference>
<proteinExistence type="predicted"/>
<evidence type="ECO:0000313" key="3">
    <source>
        <dbReference type="EMBL" id="CAG9863127.1"/>
    </source>
</evidence>
<accession>A0A9N9TTJ2</accession>
<sequence>MVLEVSEFLLSCLIHLWSANGVRNGLRSNIAVRTGRRRCVESIWKMEPAGLGYMETMEQPAHEGDKEYMDHMDHMDHMDRLERREHKETPFRFVFAINWQQGGGGGQGGGQGLQHLGLQQGGNQAGSWWHTDGRTHLNGPQQHFRGLISRRGGLQLGMKGRHFRFGTGPHTAIGQQKQHCIGLHTGSGGGQGITGQGHGLYLMNFSLPHGLHGISALPGRQHGFGLQQGCGLQHGMQQGCGLQQGMQQGCGLQQGMQQGCGLQRGLQQGLQRGMQQSIVSFFTEPCYPNVCCVPITLCPCGPSSCPCPILPVPCVPQAAVLRPVVRPAVPVRYCTPLKKDQIPRHWPSRPPEKPAHPCGEPVDIKRRPIRPPAVAPFGKICPGFRMQSGEIIPTQVP</sequence>
<protein>
    <submittedName>
        <fullName evidence="3">Uncharacterized protein</fullName>
    </submittedName>
</protein>
<feature type="region of interest" description="Disordered" evidence="1">
    <location>
        <begin position="344"/>
        <end position="364"/>
    </location>
</feature>
<feature type="chain" id="PRO_5040255225" evidence="2">
    <location>
        <begin position="20"/>
        <end position="397"/>
    </location>
</feature>
<dbReference type="OrthoDB" id="10355479at2759"/>
<name>A0A9N9TTJ2_PHYSR</name>
<evidence type="ECO:0000256" key="1">
    <source>
        <dbReference type="SAM" id="MobiDB-lite"/>
    </source>
</evidence>
<feature type="signal peptide" evidence="2">
    <location>
        <begin position="1"/>
        <end position="19"/>
    </location>
</feature>
<reference evidence="3" key="1">
    <citation type="submission" date="2022-01" db="EMBL/GenBank/DDBJ databases">
        <authorList>
            <person name="King R."/>
        </authorList>
    </citation>
    <scope>NUCLEOTIDE SEQUENCE</scope>
</reference>